<feature type="compositionally biased region" description="Low complexity" evidence="26">
    <location>
        <begin position="34"/>
        <end position="44"/>
    </location>
</feature>
<keyword evidence="7" id="KW-0276">Fatty acid metabolism</keyword>
<dbReference type="InParanoid" id="B7PSR3"/>
<evidence type="ECO:0000256" key="24">
    <source>
        <dbReference type="ARBA" id="ARBA00083097"/>
    </source>
</evidence>
<dbReference type="VEuPathDB" id="VectorBase:ISCI007844"/>
<comment type="pathway">
    <text evidence="2">Lipid metabolism.</text>
</comment>
<dbReference type="EMBL" id="ABJB010522321">
    <property type="status" value="NOT_ANNOTATED_CDS"/>
    <property type="molecule type" value="Genomic_DNA"/>
</dbReference>
<keyword evidence="8 27" id="KW-0560">Oxidoreductase</keyword>
<keyword evidence="9" id="KW-0520">NAD</keyword>
<evidence type="ECO:0000256" key="16">
    <source>
        <dbReference type="ARBA" id="ARBA00050435"/>
    </source>
</evidence>
<evidence type="ECO:0000256" key="8">
    <source>
        <dbReference type="ARBA" id="ARBA00023002"/>
    </source>
</evidence>
<evidence type="ECO:0000256" key="10">
    <source>
        <dbReference type="ARBA" id="ARBA00023098"/>
    </source>
</evidence>
<comment type="pathway">
    <text evidence="13">Steroid biosynthesis; estrogen biosynthesis.</text>
</comment>
<evidence type="ECO:0000256" key="5">
    <source>
        <dbReference type="ARBA" id="ARBA00022516"/>
    </source>
</evidence>
<dbReference type="InterPro" id="IPR002347">
    <property type="entry name" value="SDR_fam"/>
</dbReference>
<dbReference type="PROSITE" id="PS00061">
    <property type="entry name" value="ADH_SHORT"/>
    <property type="match status" value="1"/>
</dbReference>
<dbReference type="GO" id="GO:0006633">
    <property type="term" value="P:fatty acid biosynthetic process"/>
    <property type="evidence" value="ECO:0000318"/>
    <property type="project" value="GO_Central"/>
</dbReference>
<keyword evidence="29" id="KW-1185">Reference proteome</keyword>
<evidence type="ECO:0000256" key="17">
    <source>
        <dbReference type="ARBA" id="ARBA00052680"/>
    </source>
</evidence>
<keyword evidence="10" id="KW-0443">Lipid metabolism</keyword>
<comment type="catalytic activity">
    <reaction evidence="17">
        <text>a (3R)-3-hydroxyacyl-CoA + NAD(+) = a 3-oxoacyl-CoA + NADH + H(+)</text>
        <dbReference type="Rhea" id="RHEA:32711"/>
        <dbReference type="ChEBI" id="CHEBI:15378"/>
        <dbReference type="ChEBI" id="CHEBI:57319"/>
        <dbReference type="ChEBI" id="CHEBI:57540"/>
        <dbReference type="ChEBI" id="CHEBI:57945"/>
        <dbReference type="ChEBI" id="CHEBI:90726"/>
        <dbReference type="EC" id="1.1.1.n12"/>
    </reaction>
    <physiologicalReaction direction="left-to-right" evidence="17">
        <dbReference type="Rhea" id="RHEA:32712"/>
    </physiologicalReaction>
</comment>
<dbReference type="SUPFAM" id="SSF51735">
    <property type="entry name" value="NAD(P)-binding Rossmann-fold domains"/>
    <property type="match status" value="1"/>
</dbReference>
<dbReference type="Proteomes" id="UP000001555">
    <property type="component" value="Unassembled WGS sequence"/>
</dbReference>
<dbReference type="GO" id="GO:0048038">
    <property type="term" value="F:quinone binding"/>
    <property type="evidence" value="ECO:0000318"/>
    <property type="project" value="GO_Central"/>
</dbReference>
<comment type="catalytic activity">
    <reaction evidence="14">
        <text>17beta-estradiol + NAD(+) = estrone + NADH + H(+)</text>
        <dbReference type="Rhea" id="RHEA:24612"/>
        <dbReference type="ChEBI" id="CHEBI:15378"/>
        <dbReference type="ChEBI" id="CHEBI:16469"/>
        <dbReference type="ChEBI" id="CHEBI:17263"/>
        <dbReference type="ChEBI" id="CHEBI:57540"/>
        <dbReference type="ChEBI" id="CHEBI:57945"/>
        <dbReference type="EC" id="1.1.1.62"/>
    </reaction>
    <physiologicalReaction direction="left-to-right" evidence="14">
        <dbReference type="Rhea" id="RHEA:24613"/>
    </physiologicalReaction>
    <physiologicalReaction direction="right-to-left" evidence="14">
        <dbReference type="Rhea" id="RHEA:24614"/>
    </physiologicalReaction>
</comment>
<comment type="similarity">
    <text evidence="3">Belongs to the short-chain dehydrogenases/reductases (SDR) family.</text>
</comment>
<dbReference type="CDD" id="cd05233">
    <property type="entry name" value="SDR_c"/>
    <property type="match status" value="1"/>
</dbReference>
<evidence type="ECO:0000256" key="7">
    <source>
        <dbReference type="ARBA" id="ARBA00022832"/>
    </source>
</evidence>
<evidence type="ECO:0000256" key="12">
    <source>
        <dbReference type="ARBA" id="ARBA00023160"/>
    </source>
</evidence>
<evidence type="ECO:0000256" key="20">
    <source>
        <dbReference type="ARBA" id="ARBA00070911"/>
    </source>
</evidence>
<keyword evidence="5" id="KW-0444">Lipid biosynthesis</keyword>
<dbReference type="VEuPathDB" id="VectorBase:ISCW007844"/>
<evidence type="ECO:0000313" key="29">
    <source>
        <dbReference type="Proteomes" id="UP000001555"/>
    </source>
</evidence>
<dbReference type="AlphaFoldDB" id="B7PSR3"/>
<dbReference type="GO" id="GO:0016616">
    <property type="term" value="F:oxidoreductase activity, acting on the CH-OH group of donors, NAD or NADP as acceptor"/>
    <property type="evidence" value="ECO:0000318"/>
    <property type="project" value="GO_Central"/>
</dbReference>
<dbReference type="GO" id="GO:0008210">
    <property type="term" value="P:estrogen metabolic process"/>
    <property type="evidence" value="ECO:0007669"/>
    <property type="project" value="UniProtKB-ARBA"/>
</dbReference>
<proteinExistence type="inferred from homology"/>
<dbReference type="VEuPathDB" id="VectorBase:ISCP_020947"/>
<evidence type="ECO:0000313" key="27">
    <source>
        <dbReference type="EMBL" id="EEC09635.1"/>
    </source>
</evidence>
<evidence type="ECO:0000256" key="2">
    <source>
        <dbReference type="ARBA" id="ARBA00005189"/>
    </source>
</evidence>
<dbReference type="PANTHER" id="PTHR24321:SF8">
    <property type="entry name" value="ESTRADIOL 17-BETA-DEHYDROGENASE 8-RELATED"/>
    <property type="match status" value="1"/>
</dbReference>
<evidence type="ECO:0000256" key="14">
    <source>
        <dbReference type="ARBA" id="ARBA00049069"/>
    </source>
</evidence>
<dbReference type="GO" id="GO:0047035">
    <property type="term" value="F:testosterone dehydrogenase (NAD+) activity"/>
    <property type="evidence" value="ECO:0007669"/>
    <property type="project" value="UniProtKB-EC"/>
</dbReference>
<evidence type="ECO:0000256" key="3">
    <source>
        <dbReference type="ARBA" id="ARBA00006484"/>
    </source>
</evidence>
<evidence type="ECO:0000256" key="22">
    <source>
        <dbReference type="ARBA" id="ARBA00081419"/>
    </source>
</evidence>
<dbReference type="PRINTS" id="PR00081">
    <property type="entry name" value="GDHRDH"/>
</dbReference>
<evidence type="ECO:0000256" key="6">
    <source>
        <dbReference type="ARBA" id="ARBA00022553"/>
    </source>
</evidence>
<dbReference type="Gene3D" id="3.40.50.720">
    <property type="entry name" value="NAD(P)-binding Rossmann-like Domain"/>
    <property type="match status" value="1"/>
</dbReference>
<evidence type="ECO:0000256" key="25">
    <source>
        <dbReference type="ARBA" id="ARBA00083258"/>
    </source>
</evidence>
<dbReference type="PaxDb" id="6945-B7PSR3"/>
<accession>B7PSR3</accession>
<organism>
    <name type="scientific">Ixodes scapularis</name>
    <name type="common">Black-legged tick</name>
    <name type="synonym">Deer tick</name>
    <dbReference type="NCBI Taxonomy" id="6945"/>
    <lineage>
        <taxon>Eukaryota</taxon>
        <taxon>Metazoa</taxon>
        <taxon>Ecdysozoa</taxon>
        <taxon>Arthropoda</taxon>
        <taxon>Chelicerata</taxon>
        <taxon>Arachnida</taxon>
        <taxon>Acari</taxon>
        <taxon>Parasitiformes</taxon>
        <taxon>Ixodida</taxon>
        <taxon>Ixodoidea</taxon>
        <taxon>Ixodidae</taxon>
        <taxon>Ixodinae</taxon>
        <taxon>Ixodes</taxon>
    </lineage>
</organism>
<dbReference type="InterPro" id="IPR020904">
    <property type="entry name" value="Sc_DH/Rdtase_CS"/>
</dbReference>
<evidence type="ECO:0000256" key="18">
    <source>
        <dbReference type="ARBA" id="ARBA00065174"/>
    </source>
</evidence>
<dbReference type="OrthoDB" id="417891at2759"/>
<dbReference type="InterPro" id="IPR036291">
    <property type="entry name" value="NAD(P)-bd_dom_sf"/>
</dbReference>
<evidence type="ECO:0000256" key="19">
    <source>
        <dbReference type="ARBA" id="ARBA00066822"/>
    </source>
</evidence>
<gene>
    <name evidence="27" type="ORF">IscW_ISCW007844</name>
</gene>
<comment type="catalytic activity">
    <reaction evidence="15">
        <text>testosterone + NAD(+) = androst-4-ene-3,17-dione + NADH + H(+)</text>
        <dbReference type="Rhea" id="RHEA:14929"/>
        <dbReference type="ChEBI" id="CHEBI:15378"/>
        <dbReference type="ChEBI" id="CHEBI:16422"/>
        <dbReference type="ChEBI" id="CHEBI:17347"/>
        <dbReference type="ChEBI" id="CHEBI:57540"/>
        <dbReference type="ChEBI" id="CHEBI:57945"/>
        <dbReference type="EC" id="1.1.1.239"/>
    </reaction>
    <physiologicalReaction direction="left-to-right" evidence="15">
        <dbReference type="Rhea" id="RHEA:14930"/>
    </physiologicalReaction>
</comment>
<dbReference type="EMBL" id="DS779860">
    <property type="protein sequence ID" value="EEC09635.1"/>
    <property type="molecule type" value="Genomic_DNA"/>
</dbReference>
<dbReference type="EC" id="1.1.1.239" evidence="19"/>
<evidence type="ECO:0000256" key="4">
    <source>
        <dbReference type="ARBA" id="ARBA00012456"/>
    </source>
</evidence>
<evidence type="ECO:0000256" key="9">
    <source>
        <dbReference type="ARBA" id="ARBA00023027"/>
    </source>
</evidence>
<dbReference type="EMBL" id="ABJB010654580">
    <property type="status" value="NOT_ANNOTATED_CDS"/>
    <property type="molecule type" value="Genomic_DNA"/>
</dbReference>
<evidence type="ECO:0000256" key="21">
    <source>
        <dbReference type="ARBA" id="ARBA00077835"/>
    </source>
</evidence>
<sequence>MSLRRIAAMRTILGTSVRVLLRITRNYTPMYSVSSTGESSGVGSDHVHRHEGSSSLQLGRRLALVTGGASGIGQSVAKVLAREGATVIVADINMTGTKETIKMLQDIMDSGHKGMYADVRRSADVETLFKDIRSAFPERNLSLVVNSAGILQTPTPVDRTSDDVFDNIVATNLRGTFLVTRESVKFMLANNVTDGAIVNIASIGGKGGLPGVAAYAASKGAVLAFTKSVARELGTKGIRLNAILPALTDTPMISQYPPELIRNRIMIDIPMQRKAEPIEISETIVFMLSPKSSFMTGASIDVAGGMYS</sequence>
<evidence type="ECO:0000256" key="11">
    <source>
        <dbReference type="ARBA" id="ARBA00023128"/>
    </source>
</evidence>
<dbReference type="PRINTS" id="PR00080">
    <property type="entry name" value="SDRFAMILY"/>
</dbReference>
<comment type="subcellular location">
    <subcellularLocation>
        <location evidence="1">Mitochondrion matrix</location>
    </subcellularLocation>
</comment>
<keyword evidence="12" id="KW-0275">Fatty acid biosynthesis</keyword>
<protein>
    <recommendedName>
        <fullName evidence="20">(3R)-3-hydroxyacyl-CoA dehydrogenase</fullName>
        <ecNumber evidence="19">1.1.1.239</ecNumber>
        <ecNumber evidence="4">1.1.1.n12</ecNumber>
    </recommendedName>
    <alternativeName>
        <fullName evidence="22">17-beta-hydroxysteroid dehydrogenase 8</fullName>
    </alternativeName>
    <alternativeName>
        <fullName evidence="21">3-ketoacyl-[acyl-carrier-protein] reductase alpha subunit</fullName>
    </alternativeName>
    <alternativeName>
        <fullName evidence="24">3-oxoacyl-[acyl-carrier-protein] reductase</fullName>
    </alternativeName>
    <alternativeName>
        <fullName evidence="25">Estradiol 17-beta-dehydrogenase 8</fullName>
    </alternativeName>
    <alternativeName>
        <fullName evidence="23">Testosterone 17-beta-dehydrogenase 8</fullName>
    </alternativeName>
</protein>
<comment type="catalytic activity">
    <reaction evidence="16">
        <text>17beta-hydroxy-5alpha-androstan-3-one + NAD(+) = 5alpha-androstan-3,17-dione + NADH + H(+)</text>
        <dbReference type="Rhea" id="RHEA:41992"/>
        <dbReference type="ChEBI" id="CHEBI:15378"/>
        <dbReference type="ChEBI" id="CHEBI:15994"/>
        <dbReference type="ChEBI" id="CHEBI:16330"/>
        <dbReference type="ChEBI" id="CHEBI:57540"/>
        <dbReference type="ChEBI" id="CHEBI:57945"/>
    </reaction>
    <physiologicalReaction direction="left-to-right" evidence="16">
        <dbReference type="Rhea" id="RHEA:41993"/>
    </physiologicalReaction>
</comment>
<evidence type="ECO:0000256" key="13">
    <source>
        <dbReference type="ARBA" id="ARBA00037929"/>
    </source>
</evidence>
<dbReference type="HOGENOM" id="CLU_010194_1_0_1"/>
<feature type="region of interest" description="Disordered" evidence="26">
    <location>
        <begin position="34"/>
        <end position="54"/>
    </location>
</feature>
<evidence type="ECO:0000256" key="26">
    <source>
        <dbReference type="SAM" id="MobiDB-lite"/>
    </source>
</evidence>
<dbReference type="EnsemblMetazoa" id="ISCW007844-RA">
    <property type="protein sequence ID" value="ISCW007844-PA"/>
    <property type="gene ID" value="ISCW007844"/>
</dbReference>
<dbReference type="GO" id="GO:0005759">
    <property type="term" value="C:mitochondrial matrix"/>
    <property type="evidence" value="ECO:0007669"/>
    <property type="project" value="UniProtKB-SubCell"/>
</dbReference>
<dbReference type="EC" id="1.1.1.n12" evidence="4"/>
<evidence type="ECO:0000256" key="23">
    <source>
        <dbReference type="ARBA" id="ARBA00081936"/>
    </source>
</evidence>
<evidence type="ECO:0000256" key="15">
    <source>
        <dbReference type="ARBA" id="ARBA00050232"/>
    </source>
</evidence>
<evidence type="ECO:0000313" key="28">
    <source>
        <dbReference type="EnsemblMetazoa" id="ISCW007844-PA"/>
    </source>
</evidence>
<dbReference type="EMBL" id="ABJB010936406">
    <property type="status" value="NOT_ANNOTATED_CDS"/>
    <property type="molecule type" value="Genomic_DNA"/>
</dbReference>
<evidence type="ECO:0000256" key="1">
    <source>
        <dbReference type="ARBA" id="ARBA00004305"/>
    </source>
</evidence>
<keyword evidence="6" id="KW-0597">Phosphoprotein</keyword>
<dbReference type="PANTHER" id="PTHR24321">
    <property type="entry name" value="DEHYDROGENASES, SHORT CHAIN"/>
    <property type="match status" value="1"/>
</dbReference>
<reference evidence="27 29" key="1">
    <citation type="submission" date="2008-03" db="EMBL/GenBank/DDBJ databases">
        <title>Annotation of Ixodes scapularis.</title>
        <authorList>
            <consortium name="Ixodes scapularis Genome Project Consortium"/>
            <person name="Caler E."/>
            <person name="Hannick L.I."/>
            <person name="Bidwell S."/>
            <person name="Joardar V."/>
            <person name="Thiagarajan M."/>
            <person name="Amedeo P."/>
            <person name="Galinsky K.J."/>
            <person name="Schobel S."/>
            <person name="Inman J."/>
            <person name="Hostetler J."/>
            <person name="Miller J."/>
            <person name="Hammond M."/>
            <person name="Megy K."/>
            <person name="Lawson D."/>
            <person name="Kodira C."/>
            <person name="Sutton G."/>
            <person name="Meyer J."/>
            <person name="Hill C.A."/>
            <person name="Birren B."/>
            <person name="Nene V."/>
            <person name="Collins F."/>
            <person name="Alarcon-Chaidez F."/>
            <person name="Wikel S."/>
            <person name="Strausberg R."/>
        </authorList>
    </citation>
    <scope>NUCLEOTIDE SEQUENCE [LARGE SCALE GENOMIC DNA]</scope>
    <source>
        <strain evidence="29">Wikel</strain>
        <strain evidence="27">Wikel colony</strain>
    </source>
</reference>
<dbReference type="GO" id="GO:0004303">
    <property type="term" value="F:estradiol 17-beta-dehydrogenase [NAD(P)+] activity"/>
    <property type="evidence" value="ECO:0007669"/>
    <property type="project" value="UniProtKB-EC"/>
</dbReference>
<dbReference type="STRING" id="6945.B7PSR3"/>
<dbReference type="FunFam" id="3.40.50.720:FF:000231">
    <property type="entry name" value="Estradiol 17-beta-dehydrogenase 8"/>
    <property type="match status" value="1"/>
</dbReference>
<keyword evidence="11" id="KW-0496">Mitochondrion</keyword>
<name>B7PSR3_IXOSC</name>
<comment type="subunit">
    <text evidence="18">Heterotetramer with CBR4; contains two molecules of HSD17B8 and CBR4.</text>
</comment>
<dbReference type="Pfam" id="PF13561">
    <property type="entry name" value="adh_short_C2"/>
    <property type="match status" value="1"/>
</dbReference>
<reference evidence="28" key="2">
    <citation type="submission" date="2020-05" db="UniProtKB">
        <authorList>
            <consortium name="EnsemblMetazoa"/>
        </authorList>
    </citation>
    <scope>IDENTIFICATION</scope>
    <source>
        <strain evidence="28">wikel</strain>
    </source>
</reference>